<dbReference type="InterPro" id="IPR006155">
    <property type="entry name" value="Josephin"/>
</dbReference>
<keyword evidence="5 6" id="KW-0378">Hydrolase</keyword>
<sequence>MAYAPEVYREQQSLMRCGLHILNAIFQEQAFSVKELDAIGDELATGRSFFNPHRFPLGLGNYDVNILEVAFSRRGLRMDWHDPRDQVTAKQLQDSTLIGVVVNEMNSKFGGMFKSRHWYCLRKLKGSFYLIDSSKKQNDRMSYEETRWFLNEKKNSRVHIFNIREGDVEVEG</sequence>
<evidence type="ECO:0000256" key="1">
    <source>
        <dbReference type="ARBA" id="ARBA00000707"/>
    </source>
</evidence>
<evidence type="ECO:0000256" key="4">
    <source>
        <dbReference type="ARBA" id="ARBA00022786"/>
    </source>
</evidence>
<feature type="active site" evidence="6">
    <location>
        <position position="132"/>
    </location>
</feature>
<evidence type="ECO:0000313" key="8">
    <source>
        <dbReference type="EMBL" id="CAD8400041.1"/>
    </source>
</evidence>
<dbReference type="InterPro" id="IPR040053">
    <property type="entry name" value="JOSD1/2"/>
</dbReference>
<feature type="domain" description="Josephin" evidence="7">
    <location>
        <begin position="4"/>
        <end position="172"/>
    </location>
</feature>
<dbReference type="Pfam" id="PF02099">
    <property type="entry name" value="Josephin"/>
    <property type="match status" value="1"/>
</dbReference>
<accession>A0A7S0G7G2</accession>
<dbReference type="GO" id="GO:0004843">
    <property type="term" value="F:cysteine-type deubiquitinase activity"/>
    <property type="evidence" value="ECO:0007669"/>
    <property type="project" value="UniProtKB-EC"/>
</dbReference>
<evidence type="ECO:0000259" key="7">
    <source>
        <dbReference type="PROSITE" id="PS50957"/>
    </source>
</evidence>
<keyword evidence="3" id="KW-0645">Protease</keyword>
<evidence type="ECO:0000256" key="5">
    <source>
        <dbReference type="ARBA" id="ARBA00022801"/>
    </source>
</evidence>
<feature type="active site" evidence="6">
    <location>
        <position position="117"/>
    </location>
</feature>
<dbReference type="GO" id="GO:0006508">
    <property type="term" value="P:proteolysis"/>
    <property type="evidence" value="ECO:0007669"/>
    <property type="project" value="UniProtKB-KW"/>
</dbReference>
<dbReference type="EMBL" id="HBEK01018344">
    <property type="protein sequence ID" value="CAD8400041.1"/>
    <property type="molecule type" value="Transcribed_RNA"/>
</dbReference>
<organism evidence="8">
    <name type="scientific">Rhodosorus marinus</name>
    <dbReference type="NCBI Taxonomy" id="101924"/>
    <lineage>
        <taxon>Eukaryota</taxon>
        <taxon>Rhodophyta</taxon>
        <taxon>Stylonematophyceae</taxon>
        <taxon>Stylonematales</taxon>
        <taxon>Stylonemataceae</taxon>
        <taxon>Rhodosorus</taxon>
    </lineage>
</organism>
<keyword evidence="4" id="KW-0833">Ubl conjugation pathway</keyword>
<dbReference type="GO" id="GO:0016579">
    <property type="term" value="P:protein deubiquitination"/>
    <property type="evidence" value="ECO:0007669"/>
    <property type="project" value="InterPro"/>
</dbReference>
<proteinExistence type="predicted"/>
<feature type="active site" evidence="6">
    <location>
        <position position="17"/>
    </location>
</feature>
<evidence type="ECO:0000256" key="6">
    <source>
        <dbReference type="PROSITE-ProRule" id="PRU00331"/>
    </source>
</evidence>
<dbReference type="PANTHER" id="PTHR13291">
    <property type="entry name" value="JOSEPHIN 1, 2"/>
    <property type="match status" value="1"/>
</dbReference>
<comment type="catalytic activity">
    <reaction evidence="1">
        <text>Thiol-dependent hydrolysis of ester, thioester, amide, peptide and isopeptide bonds formed by the C-terminal Gly of ubiquitin (a 76-residue protein attached to proteins as an intracellular targeting signal).</text>
        <dbReference type="EC" id="3.4.19.12"/>
    </reaction>
</comment>
<dbReference type="SMART" id="SM01246">
    <property type="entry name" value="Josephin"/>
    <property type="match status" value="1"/>
</dbReference>
<protein>
    <recommendedName>
        <fullName evidence="2">ubiquitinyl hydrolase 1</fullName>
        <ecNumber evidence="2">3.4.19.12</ecNumber>
    </recommendedName>
</protein>
<dbReference type="EC" id="3.4.19.12" evidence="2"/>
<dbReference type="AlphaFoldDB" id="A0A7S0G7G2"/>
<reference evidence="8" key="1">
    <citation type="submission" date="2021-01" db="EMBL/GenBank/DDBJ databases">
        <authorList>
            <person name="Corre E."/>
            <person name="Pelletier E."/>
            <person name="Niang G."/>
            <person name="Scheremetjew M."/>
            <person name="Finn R."/>
            <person name="Kale V."/>
            <person name="Holt S."/>
            <person name="Cochrane G."/>
            <person name="Meng A."/>
            <person name="Brown T."/>
            <person name="Cohen L."/>
        </authorList>
    </citation>
    <scope>NUCLEOTIDE SEQUENCE</scope>
    <source>
        <strain evidence="8">UTEX LB 2760</strain>
    </source>
</reference>
<evidence type="ECO:0000256" key="2">
    <source>
        <dbReference type="ARBA" id="ARBA00012759"/>
    </source>
</evidence>
<evidence type="ECO:0000256" key="3">
    <source>
        <dbReference type="ARBA" id="ARBA00022670"/>
    </source>
</evidence>
<gene>
    <name evidence="8" type="ORF">RMAR0315_LOCUS10034</name>
</gene>
<dbReference type="PANTHER" id="PTHR13291:SF0">
    <property type="entry name" value="JOSEPHIN-LIKE PROTEIN"/>
    <property type="match status" value="1"/>
</dbReference>
<name>A0A7S0G7G2_9RHOD</name>
<dbReference type="PROSITE" id="PS50957">
    <property type="entry name" value="JOSEPHIN"/>
    <property type="match status" value="1"/>
</dbReference>
<dbReference type="Gene3D" id="3.90.70.40">
    <property type="match status" value="1"/>
</dbReference>